<feature type="binding site" evidence="15">
    <location>
        <position position="412"/>
    </location>
    <ligand>
        <name>S-adenosyl-L-methionine</name>
        <dbReference type="ChEBI" id="CHEBI:59789"/>
    </ligand>
</feature>
<dbReference type="NCBIfam" id="NF004790">
    <property type="entry name" value="PRK06136.1"/>
    <property type="match status" value="1"/>
</dbReference>
<feature type="active site" description="Proton acceptor" evidence="15 16">
    <location>
        <position position="248"/>
    </location>
</feature>
<feature type="active site" description="Proton donor" evidence="15 16">
    <location>
        <position position="270"/>
    </location>
</feature>
<comment type="similarity">
    <text evidence="2 17">Belongs to the precorrin methyltransferase family.</text>
</comment>
<dbReference type="FunFam" id="3.40.1010.10:FF:000001">
    <property type="entry name" value="Siroheme synthase"/>
    <property type="match status" value="1"/>
</dbReference>
<evidence type="ECO:0000256" key="3">
    <source>
        <dbReference type="ARBA" id="ARBA00022573"/>
    </source>
</evidence>
<protein>
    <recommendedName>
        <fullName evidence="15">Siroheme synthase</fullName>
    </recommendedName>
    <domain>
        <recommendedName>
            <fullName evidence="15">Uroporphyrinogen-III C-methyltransferase</fullName>
            <shortName evidence="15">Urogen III methylase</shortName>
            <ecNumber evidence="15">2.1.1.107</ecNumber>
        </recommendedName>
        <alternativeName>
            <fullName evidence="15">SUMT</fullName>
        </alternativeName>
        <alternativeName>
            <fullName evidence="15">Uroporphyrinogen III methylase</fullName>
            <shortName evidence="15">UROM</shortName>
        </alternativeName>
    </domain>
    <domain>
        <recommendedName>
            <fullName evidence="15">Precorrin-2 dehydrogenase</fullName>
            <ecNumber evidence="15">1.3.1.76</ecNumber>
        </recommendedName>
    </domain>
    <domain>
        <recommendedName>
            <fullName evidence="15">Sirohydrochlorin ferrochelatase</fullName>
            <ecNumber evidence="15">4.99.1.4</ecNumber>
        </recommendedName>
    </domain>
</protein>
<dbReference type="InterPro" id="IPR050161">
    <property type="entry name" value="Siro_Cobalamin_biosynth"/>
</dbReference>
<comment type="pathway">
    <text evidence="12 15">Porphyrin-containing compound metabolism; siroheme biosynthesis; precorrin-2 from uroporphyrinogen III: step 1/1.</text>
</comment>
<dbReference type="GO" id="GO:0032259">
    <property type="term" value="P:methylation"/>
    <property type="evidence" value="ECO:0007669"/>
    <property type="project" value="UniProtKB-KW"/>
</dbReference>
<comment type="catalytic activity">
    <reaction evidence="15">
        <text>siroheme + 2 H(+) = sirohydrochlorin + Fe(2+)</text>
        <dbReference type="Rhea" id="RHEA:24360"/>
        <dbReference type="ChEBI" id="CHEBI:15378"/>
        <dbReference type="ChEBI" id="CHEBI:29033"/>
        <dbReference type="ChEBI" id="CHEBI:58351"/>
        <dbReference type="ChEBI" id="CHEBI:60052"/>
        <dbReference type="EC" id="4.99.1.4"/>
    </reaction>
</comment>
<evidence type="ECO:0000259" key="20">
    <source>
        <dbReference type="Pfam" id="PF14824"/>
    </source>
</evidence>
<evidence type="ECO:0000256" key="16">
    <source>
        <dbReference type="PIRSR" id="PIRSR036426-1"/>
    </source>
</evidence>
<dbReference type="InterPro" id="IPR014777">
    <property type="entry name" value="4pyrrole_Mease_sub1"/>
</dbReference>
<dbReference type="EMBL" id="BMYS01000037">
    <property type="protein sequence ID" value="GGW97376.1"/>
    <property type="molecule type" value="Genomic_DNA"/>
</dbReference>
<dbReference type="Pfam" id="PF00590">
    <property type="entry name" value="TP_methylase"/>
    <property type="match status" value="1"/>
</dbReference>
<keyword evidence="7 15" id="KW-0560">Oxidoreductase</keyword>
<dbReference type="Gene3D" id="3.40.1010.10">
    <property type="entry name" value="Cobalt-precorrin-4 Transmethylase, Domain 1"/>
    <property type="match status" value="1"/>
</dbReference>
<evidence type="ECO:0000256" key="15">
    <source>
        <dbReference type="HAMAP-Rule" id="MF_01646"/>
    </source>
</evidence>
<organism evidence="21 22">
    <name type="scientific">Advenella faeciporci</name>
    <dbReference type="NCBI Taxonomy" id="797535"/>
    <lineage>
        <taxon>Bacteria</taxon>
        <taxon>Pseudomonadati</taxon>
        <taxon>Pseudomonadota</taxon>
        <taxon>Betaproteobacteria</taxon>
        <taxon>Burkholderiales</taxon>
        <taxon>Alcaligenaceae</taxon>
    </lineage>
</organism>
<evidence type="ECO:0000313" key="21">
    <source>
        <dbReference type="EMBL" id="GGW97376.1"/>
    </source>
</evidence>
<feature type="binding site" evidence="15">
    <location>
        <position position="306"/>
    </location>
    <ligand>
        <name>S-adenosyl-L-methionine</name>
        <dbReference type="ChEBI" id="CHEBI:59789"/>
    </ligand>
</feature>
<evidence type="ECO:0000256" key="14">
    <source>
        <dbReference type="ARBA" id="ARBA00060548"/>
    </source>
</evidence>
<reference evidence="21" key="2">
    <citation type="submission" date="2020-09" db="EMBL/GenBank/DDBJ databases">
        <authorList>
            <person name="Sun Q."/>
            <person name="Kim S."/>
        </authorList>
    </citation>
    <scope>NUCLEOTIDE SEQUENCE</scope>
    <source>
        <strain evidence="21">KCTC 23732</strain>
    </source>
</reference>
<dbReference type="PROSITE" id="PS00840">
    <property type="entry name" value="SUMT_2"/>
    <property type="match status" value="1"/>
</dbReference>
<dbReference type="Pfam" id="PF13241">
    <property type="entry name" value="NAD_binding_7"/>
    <property type="match status" value="1"/>
</dbReference>
<dbReference type="CDD" id="cd11642">
    <property type="entry name" value="SUMT"/>
    <property type="match status" value="1"/>
</dbReference>
<evidence type="ECO:0000256" key="10">
    <source>
        <dbReference type="ARBA" id="ARBA00023244"/>
    </source>
</evidence>
<dbReference type="InterPro" id="IPR006366">
    <property type="entry name" value="CobA/CysG_C"/>
</dbReference>
<dbReference type="InterPro" id="IPR019478">
    <property type="entry name" value="Sirohaem_synthase_dimer_dom"/>
</dbReference>
<feature type="binding site" evidence="15">
    <location>
        <begin position="301"/>
        <end position="303"/>
    </location>
    <ligand>
        <name>S-adenosyl-L-methionine</name>
        <dbReference type="ChEBI" id="CHEBI:59789"/>
    </ligand>
</feature>
<accession>A0A918JR66</accession>
<dbReference type="SUPFAM" id="SSF51735">
    <property type="entry name" value="NAD(P)-binding Rossmann-fold domains"/>
    <property type="match status" value="1"/>
</dbReference>
<dbReference type="InterPro" id="IPR012409">
    <property type="entry name" value="Sirohaem_synth"/>
</dbReference>
<keyword evidence="15" id="KW-0597">Phosphoprotein</keyword>
<keyword evidence="11 15" id="KW-0511">Multifunctional enzyme</keyword>
<feature type="binding site" evidence="15">
    <location>
        <position position="383"/>
    </location>
    <ligand>
        <name>S-adenosyl-L-methionine</name>
        <dbReference type="ChEBI" id="CHEBI:59789"/>
    </ligand>
</feature>
<keyword evidence="10 15" id="KW-0627">Porphyrin biosynthesis</keyword>
<dbReference type="FunFam" id="3.30.950.10:FF:000001">
    <property type="entry name" value="Siroheme synthase"/>
    <property type="match status" value="1"/>
</dbReference>
<dbReference type="Pfam" id="PF14824">
    <property type="entry name" value="Sirohm_synth_M"/>
    <property type="match status" value="1"/>
</dbReference>
<dbReference type="PROSITE" id="PS00839">
    <property type="entry name" value="SUMT_1"/>
    <property type="match status" value="1"/>
</dbReference>
<dbReference type="SUPFAM" id="SSF75615">
    <property type="entry name" value="Siroheme synthase middle domains-like"/>
    <property type="match status" value="1"/>
</dbReference>
<reference evidence="21" key="1">
    <citation type="journal article" date="2014" name="Int. J. Syst. Evol. Microbiol.">
        <title>Complete genome sequence of Corynebacterium casei LMG S-19264T (=DSM 44701T), isolated from a smear-ripened cheese.</title>
        <authorList>
            <consortium name="US DOE Joint Genome Institute (JGI-PGF)"/>
            <person name="Walter F."/>
            <person name="Albersmeier A."/>
            <person name="Kalinowski J."/>
            <person name="Ruckert C."/>
        </authorList>
    </citation>
    <scope>NUCLEOTIDE SEQUENCE</scope>
    <source>
        <strain evidence="21">KCTC 23732</strain>
    </source>
</reference>
<dbReference type="GO" id="GO:0043115">
    <property type="term" value="F:precorrin-2 dehydrogenase activity"/>
    <property type="evidence" value="ECO:0007669"/>
    <property type="project" value="UniProtKB-UniRule"/>
</dbReference>
<dbReference type="Proteomes" id="UP000608345">
    <property type="component" value="Unassembled WGS sequence"/>
</dbReference>
<dbReference type="FunFam" id="3.30.160.110:FF:000001">
    <property type="entry name" value="Siroheme synthase"/>
    <property type="match status" value="1"/>
</dbReference>
<dbReference type="InterPro" id="IPR006367">
    <property type="entry name" value="Sirohaem_synthase_N"/>
</dbReference>
<comment type="similarity">
    <text evidence="15">In the N-terminal section; belongs to the precorrin-2 dehydrogenase / sirohydrochlorin ferrochelatase family.</text>
</comment>
<dbReference type="InterPro" id="IPR003043">
    <property type="entry name" value="Uropor_MeTrfase_CS"/>
</dbReference>
<dbReference type="SUPFAM" id="SSF53790">
    <property type="entry name" value="Tetrapyrrole methylase"/>
    <property type="match status" value="1"/>
</dbReference>
<evidence type="ECO:0000256" key="6">
    <source>
        <dbReference type="ARBA" id="ARBA00022691"/>
    </source>
</evidence>
<dbReference type="Gene3D" id="3.40.50.720">
    <property type="entry name" value="NAD(P)-binding Rossmann-like Domain"/>
    <property type="match status" value="1"/>
</dbReference>
<dbReference type="AlphaFoldDB" id="A0A918JR66"/>
<dbReference type="PANTHER" id="PTHR45790:SF1">
    <property type="entry name" value="SIROHEME SYNTHASE"/>
    <property type="match status" value="1"/>
</dbReference>
<evidence type="ECO:0000256" key="8">
    <source>
        <dbReference type="ARBA" id="ARBA00023027"/>
    </source>
</evidence>
<evidence type="ECO:0000256" key="11">
    <source>
        <dbReference type="ARBA" id="ARBA00023268"/>
    </source>
</evidence>
<feature type="domain" description="Sirohaem synthase dimerisation" evidence="19">
    <location>
        <begin position="151"/>
        <end position="208"/>
    </location>
</feature>
<gene>
    <name evidence="21" type="primary">cysG1</name>
    <name evidence="15" type="synonym">cysG</name>
    <name evidence="21" type="ORF">GCM10011450_28410</name>
</gene>
<sequence>MSSYYPIFADLNNRPVLVVGGGHVAARKIASLLKAGALVRIAAQALCDEVAQWVQEGRVSHIADSFQPGQLNDIFLVIGATDNAELNRQIASEAEQRQKLVNIVDTQELCSFILPSVIDRSPIQIAISSQGTSPVLIRLLREKLEALIPHHLGEVASLAGKWRDRVKARLGSITERRRFWENLFASRFNALVENGQPQQAERELEQQLNGHTSQAGEVTLVGAGPGDPELLTLKALQAIQQADIVLHDALISDEILELVRRDAIRESVGKRAGAHSVAQEDTNRRLIKYAKQGLRVVRLKGGDPFVFGRGAEELEALREEKIAYRVIPGITAALGATAYAGIPLTHRDHAQTAMFITGHCRPDGDELEWKTLARGKQTLVIYMGTIKAKEISHQLIAHGRKENTPIAIISHGTRKNQQVQTGTLAQLPELAKLAQAPALIVVGETAGLHSNLKWFGE</sequence>
<dbReference type="EC" id="2.1.1.107" evidence="15"/>
<feature type="binding site" evidence="15">
    <location>
        <begin position="23"/>
        <end position="24"/>
    </location>
    <ligand>
        <name>NAD(+)</name>
        <dbReference type="ChEBI" id="CHEBI:57540"/>
    </ligand>
</feature>
<keyword evidence="6 15" id="KW-0949">S-adenosyl-L-methionine</keyword>
<comment type="function">
    <text evidence="15">Multifunctional enzyme that catalyzes the SAM-dependent methylations of uroporphyrinogen III at position C-2 and C-7 to form precorrin-2 via precorrin-1. Then it catalyzes the NAD-dependent ring dehydrogenation of precorrin-2 to yield sirohydrochlorin. Finally, it catalyzes the ferrochelation of sirohydrochlorin to yield siroheme.</text>
</comment>
<evidence type="ECO:0000313" key="22">
    <source>
        <dbReference type="Proteomes" id="UP000608345"/>
    </source>
</evidence>
<evidence type="ECO:0000256" key="4">
    <source>
        <dbReference type="ARBA" id="ARBA00022603"/>
    </source>
</evidence>
<evidence type="ECO:0000256" key="5">
    <source>
        <dbReference type="ARBA" id="ARBA00022679"/>
    </source>
</evidence>
<evidence type="ECO:0000256" key="13">
    <source>
        <dbReference type="ARBA" id="ARBA00047561"/>
    </source>
</evidence>
<dbReference type="PIRSF" id="PIRSF036426">
    <property type="entry name" value="Sirohaem_synth"/>
    <property type="match status" value="1"/>
</dbReference>
<dbReference type="GO" id="GO:0009236">
    <property type="term" value="P:cobalamin biosynthetic process"/>
    <property type="evidence" value="ECO:0007669"/>
    <property type="project" value="UniProtKB-UniRule"/>
</dbReference>
<feature type="modified residue" description="Phosphoserine" evidence="15">
    <location>
        <position position="129"/>
    </location>
</feature>
<dbReference type="Gene3D" id="1.10.8.210">
    <property type="entry name" value="Sirohaem synthase, dimerisation domain"/>
    <property type="match status" value="1"/>
</dbReference>
<dbReference type="InterPro" id="IPR000878">
    <property type="entry name" value="4pyrrol_Mease"/>
</dbReference>
<comment type="catalytic activity">
    <reaction evidence="13 15">
        <text>precorrin-2 + NAD(+) = sirohydrochlorin + NADH + 2 H(+)</text>
        <dbReference type="Rhea" id="RHEA:15613"/>
        <dbReference type="ChEBI" id="CHEBI:15378"/>
        <dbReference type="ChEBI" id="CHEBI:57540"/>
        <dbReference type="ChEBI" id="CHEBI:57945"/>
        <dbReference type="ChEBI" id="CHEBI:58351"/>
        <dbReference type="ChEBI" id="CHEBI:58827"/>
        <dbReference type="EC" id="1.3.1.76"/>
    </reaction>
</comment>
<dbReference type="Pfam" id="PF10414">
    <property type="entry name" value="CysG_dimeriser"/>
    <property type="match status" value="1"/>
</dbReference>
<proteinExistence type="inferred from homology"/>
<dbReference type="InterPro" id="IPR014776">
    <property type="entry name" value="4pyrrole_Mease_sub2"/>
</dbReference>
<keyword evidence="22" id="KW-1185">Reference proteome</keyword>
<comment type="pathway">
    <text evidence="15">Porphyrin-containing compound metabolism; siroheme biosynthesis; siroheme from sirohydrochlorin: step 1/1.</text>
</comment>
<dbReference type="EC" id="1.3.1.76" evidence="15"/>
<dbReference type="InterPro" id="IPR036291">
    <property type="entry name" value="NAD(P)-bd_dom_sf"/>
</dbReference>
<feature type="region of interest" description="Uroporphyrinogen-III C-methyltransferase" evidence="15">
    <location>
        <begin position="216"/>
        <end position="457"/>
    </location>
</feature>
<feature type="region of interest" description="Precorrin-2 dehydrogenase / sirohydrochlorin ferrochelatase" evidence="15">
    <location>
        <begin position="1"/>
        <end position="204"/>
    </location>
</feature>
<dbReference type="GO" id="GO:0019354">
    <property type="term" value="P:siroheme biosynthetic process"/>
    <property type="evidence" value="ECO:0007669"/>
    <property type="project" value="UniProtKB-UniRule"/>
</dbReference>
<evidence type="ECO:0000256" key="17">
    <source>
        <dbReference type="RuleBase" id="RU003960"/>
    </source>
</evidence>
<comment type="pathway">
    <text evidence="15">Cofactor biosynthesis; adenosylcobalamin biosynthesis; sirohydrochlorin from precorrin-2: step 1/1.</text>
</comment>
<dbReference type="GO" id="GO:0004851">
    <property type="term" value="F:uroporphyrin-III C-methyltransferase activity"/>
    <property type="evidence" value="ECO:0007669"/>
    <property type="project" value="UniProtKB-UniRule"/>
</dbReference>
<dbReference type="NCBIfam" id="NF007922">
    <property type="entry name" value="PRK10637.1"/>
    <property type="match status" value="1"/>
</dbReference>
<evidence type="ECO:0000256" key="7">
    <source>
        <dbReference type="ARBA" id="ARBA00023002"/>
    </source>
</evidence>
<dbReference type="HAMAP" id="MF_01646">
    <property type="entry name" value="Siroheme_synth"/>
    <property type="match status" value="1"/>
</dbReference>
<keyword evidence="8 15" id="KW-0520">NAD</keyword>
<dbReference type="NCBIfam" id="TIGR01469">
    <property type="entry name" value="cobA_cysG_Cterm"/>
    <property type="match status" value="1"/>
</dbReference>
<feature type="binding site" evidence="15">
    <location>
        <begin position="44"/>
        <end position="45"/>
    </location>
    <ligand>
        <name>NAD(+)</name>
        <dbReference type="ChEBI" id="CHEBI:57540"/>
    </ligand>
</feature>
<evidence type="ECO:0000256" key="12">
    <source>
        <dbReference type="ARBA" id="ARBA00025705"/>
    </source>
</evidence>
<comment type="pathway">
    <text evidence="1 15">Porphyrin-containing compound metabolism; siroheme biosynthesis; sirohydrochlorin from precorrin-2: step 1/1.</text>
</comment>
<dbReference type="InterPro" id="IPR037115">
    <property type="entry name" value="Sirohaem_synt_dimer_dom_sf"/>
</dbReference>
<keyword evidence="4 15" id="KW-0489">Methyltransferase</keyword>
<evidence type="ECO:0000259" key="19">
    <source>
        <dbReference type="Pfam" id="PF10414"/>
    </source>
</evidence>
<dbReference type="GO" id="GO:0051287">
    <property type="term" value="F:NAD binding"/>
    <property type="evidence" value="ECO:0007669"/>
    <property type="project" value="InterPro"/>
</dbReference>
<comment type="pathway">
    <text evidence="14 15">Cofactor biosynthesis; adenosylcobalamin biosynthesis; precorrin-2 from uroporphyrinogen III: step 1/1.</text>
</comment>
<comment type="similarity">
    <text evidence="15">In the C-terminal section; belongs to the precorrin methyltransferase family.</text>
</comment>
<comment type="caution">
    <text evidence="21">The sequence shown here is derived from an EMBL/GenBank/DDBJ whole genome shotgun (WGS) entry which is preliminary data.</text>
</comment>
<dbReference type="NCBIfam" id="TIGR01470">
    <property type="entry name" value="cysG_Nterm"/>
    <property type="match status" value="1"/>
</dbReference>
<feature type="domain" description="Tetrapyrrole methylase" evidence="18">
    <location>
        <begin position="218"/>
        <end position="427"/>
    </location>
</feature>
<name>A0A918JR66_9BURK</name>
<keyword evidence="9 15" id="KW-0456">Lyase</keyword>
<dbReference type="PANTHER" id="PTHR45790">
    <property type="entry name" value="SIROHEME SYNTHASE-RELATED"/>
    <property type="match status" value="1"/>
</dbReference>
<evidence type="ECO:0000259" key="18">
    <source>
        <dbReference type="Pfam" id="PF00590"/>
    </source>
</evidence>
<keyword evidence="5 15" id="KW-0808">Transferase</keyword>
<evidence type="ECO:0000256" key="2">
    <source>
        <dbReference type="ARBA" id="ARBA00005879"/>
    </source>
</evidence>
<dbReference type="Gene3D" id="3.30.160.110">
    <property type="entry name" value="Siroheme synthase, domain 2"/>
    <property type="match status" value="1"/>
</dbReference>
<dbReference type="Gene3D" id="3.30.950.10">
    <property type="entry name" value="Methyltransferase, Cobalt-precorrin-4 Transmethylase, Domain 2"/>
    <property type="match status" value="1"/>
</dbReference>
<dbReference type="EC" id="4.99.1.4" evidence="15"/>
<dbReference type="InterPro" id="IPR028281">
    <property type="entry name" value="Sirohaem_synthase_central"/>
</dbReference>
<dbReference type="InterPro" id="IPR035996">
    <property type="entry name" value="4pyrrol_Methylase_sf"/>
</dbReference>
<keyword evidence="3 15" id="KW-0169">Cobalamin biosynthesis</keyword>
<dbReference type="RefSeq" id="WP_189386163.1">
    <property type="nucleotide sequence ID" value="NZ_BAABFY010000034.1"/>
</dbReference>
<evidence type="ECO:0000256" key="9">
    <source>
        <dbReference type="ARBA" id="ARBA00023239"/>
    </source>
</evidence>
<feature type="binding site" evidence="15">
    <location>
        <position position="225"/>
    </location>
    <ligand>
        <name>S-adenosyl-L-methionine</name>
        <dbReference type="ChEBI" id="CHEBI:59789"/>
    </ligand>
</feature>
<feature type="binding site" evidence="15">
    <location>
        <begin position="331"/>
        <end position="332"/>
    </location>
    <ligand>
        <name>S-adenosyl-L-methionine</name>
        <dbReference type="ChEBI" id="CHEBI:59789"/>
    </ligand>
</feature>
<feature type="domain" description="Siroheme synthase central" evidence="20">
    <location>
        <begin position="120"/>
        <end position="146"/>
    </location>
</feature>
<comment type="catalytic activity">
    <reaction evidence="15">
        <text>uroporphyrinogen III + 2 S-adenosyl-L-methionine = precorrin-2 + 2 S-adenosyl-L-homocysteine + H(+)</text>
        <dbReference type="Rhea" id="RHEA:32459"/>
        <dbReference type="ChEBI" id="CHEBI:15378"/>
        <dbReference type="ChEBI" id="CHEBI:57308"/>
        <dbReference type="ChEBI" id="CHEBI:57856"/>
        <dbReference type="ChEBI" id="CHEBI:58827"/>
        <dbReference type="ChEBI" id="CHEBI:59789"/>
        <dbReference type="EC" id="2.1.1.107"/>
    </reaction>
</comment>
<evidence type="ECO:0000256" key="1">
    <source>
        <dbReference type="ARBA" id="ARBA00005010"/>
    </source>
</evidence>
<dbReference type="GO" id="GO:0051266">
    <property type="term" value="F:sirohydrochlorin ferrochelatase activity"/>
    <property type="evidence" value="ECO:0007669"/>
    <property type="project" value="UniProtKB-EC"/>
</dbReference>